<dbReference type="Gene3D" id="3.40.50.720">
    <property type="entry name" value="NAD(P)-binding Rossmann-like Domain"/>
    <property type="match status" value="1"/>
</dbReference>
<dbReference type="PANTHER" id="PTHR24321:SF8">
    <property type="entry name" value="ESTRADIOL 17-BETA-DEHYDROGENASE 8-RELATED"/>
    <property type="match status" value="1"/>
</dbReference>
<dbReference type="CDD" id="cd05233">
    <property type="entry name" value="SDR_c"/>
    <property type="match status" value="1"/>
</dbReference>
<reference evidence="6 7" key="1">
    <citation type="journal article" date="2014" name="Proc. Natl. Acad. Sci. U.S.A.">
        <title>Trajectory and genomic determinants of fungal-pathogen speciation and host adaptation.</title>
        <authorList>
            <person name="Hu X."/>
            <person name="Xiao G."/>
            <person name="Zheng P."/>
            <person name="Shang Y."/>
            <person name="Su Y."/>
            <person name="Zhang X."/>
            <person name="Liu X."/>
            <person name="Zhan S."/>
            <person name="St Leger R.J."/>
            <person name="Wang C."/>
        </authorList>
    </citation>
    <scope>NUCLEOTIDE SEQUENCE [LARGE SCALE GENOMIC DNA]</scope>
    <source>
        <strain evidence="6 7">ARSEF 977</strain>
    </source>
</reference>
<dbReference type="FunFam" id="3.40.50.720:FF:000084">
    <property type="entry name" value="Short-chain dehydrogenase reductase"/>
    <property type="match status" value="1"/>
</dbReference>
<dbReference type="GO" id="GO:0016491">
    <property type="term" value="F:oxidoreductase activity"/>
    <property type="evidence" value="ECO:0007669"/>
    <property type="project" value="UniProtKB-KW"/>
</dbReference>
<accession>A0A0B4GG99</accession>
<dbReference type="PRINTS" id="PR00081">
    <property type="entry name" value="GDHRDH"/>
</dbReference>
<dbReference type="HOGENOM" id="CLU_010194_1_0_1"/>
<dbReference type="PROSITE" id="PS00061">
    <property type="entry name" value="ADH_SHORT"/>
    <property type="match status" value="1"/>
</dbReference>
<evidence type="ECO:0000256" key="1">
    <source>
        <dbReference type="ARBA" id="ARBA00006484"/>
    </source>
</evidence>
<dbReference type="EMBL" id="AZNH01000142">
    <property type="protein sequence ID" value="KID81488.1"/>
    <property type="molecule type" value="Genomic_DNA"/>
</dbReference>
<comment type="caution">
    <text evidence="6">The sequence shown here is derived from an EMBL/GenBank/DDBJ whole genome shotgun (WGS) entry which is preliminary data.</text>
</comment>
<evidence type="ECO:0000256" key="2">
    <source>
        <dbReference type="ARBA" id="ARBA00015194"/>
    </source>
</evidence>
<dbReference type="InterPro" id="IPR002347">
    <property type="entry name" value="SDR_fam"/>
</dbReference>
<sequence>MANLQNKVIAITGGASGIVLAVAKQCAAFGASLALADIQEIPLKQVEATLTADGVDVMATKVDVSHSGEVTAWVGAIMNRFGRLHGAANLTGVESNRAGVFANLEDLDDSVWNLIMSINLTGLFFCLRAQLKAMEAGASIVNAASIAGLIGRPGLDAYSVSKHGVVGLTKTAAKEAGEKGIRINAVAPGPIHTPMLSRIIAAGGKDRAVTNSYATLPLKRLGTAEEVAKTFVFLVSDNSSFTTGSVYTVDRSLCC</sequence>
<keyword evidence="4" id="KW-0560">Oxidoreductase</keyword>
<evidence type="ECO:0000256" key="5">
    <source>
        <dbReference type="ARBA" id="ARBA00046017"/>
    </source>
</evidence>
<comment type="function">
    <text evidence="5">Hydroxynaphthalene reductase-like protein; part of the Pks2 gene cluster that mediates the formation of infectious structures (appressoria), enabling these fungi to kill insects faster. The product of the Pks2 gene cluster is different from the one of Pks1 and has still not been identified.</text>
</comment>
<dbReference type="Pfam" id="PF13561">
    <property type="entry name" value="adh_short_C2"/>
    <property type="match status" value="1"/>
</dbReference>
<keyword evidence="3" id="KW-0521">NADP</keyword>
<evidence type="ECO:0000256" key="4">
    <source>
        <dbReference type="ARBA" id="ARBA00023002"/>
    </source>
</evidence>
<dbReference type="InterPro" id="IPR036291">
    <property type="entry name" value="NAD(P)-bd_dom_sf"/>
</dbReference>
<organism evidence="6 7">
    <name type="scientific">Metarhizium guizhouense (strain ARSEF 977)</name>
    <dbReference type="NCBI Taxonomy" id="1276136"/>
    <lineage>
        <taxon>Eukaryota</taxon>
        <taxon>Fungi</taxon>
        <taxon>Dikarya</taxon>
        <taxon>Ascomycota</taxon>
        <taxon>Pezizomycotina</taxon>
        <taxon>Sordariomycetes</taxon>
        <taxon>Hypocreomycetidae</taxon>
        <taxon>Hypocreales</taxon>
        <taxon>Clavicipitaceae</taxon>
        <taxon>Metarhizium</taxon>
    </lineage>
</organism>
<evidence type="ECO:0000313" key="7">
    <source>
        <dbReference type="Proteomes" id="UP000031192"/>
    </source>
</evidence>
<dbReference type="AlphaFoldDB" id="A0A0B4GG99"/>
<protein>
    <recommendedName>
        <fullName evidence="2">Hydroxynaphthalene reductase-like protein Arp2</fullName>
    </recommendedName>
</protein>
<dbReference type="SUPFAM" id="SSF51735">
    <property type="entry name" value="NAD(P)-binding Rossmann-fold domains"/>
    <property type="match status" value="1"/>
</dbReference>
<evidence type="ECO:0000313" key="6">
    <source>
        <dbReference type="EMBL" id="KID81488.1"/>
    </source>
</evidence>
<proteinExistence type="inferred from homology"/>
<comment type="similarity">
    <text evidence="1">Belongs to the short-chain dehydrogenases/reductases (SDR) family.</text>
</comment>
<evidence type="ECO:0000256" key="3">
    <source>
        <dbReference type="ARBA" id="ARBA00022857"/>
    </source>
</evidence>
<dbReference type="Proteomes" id="UP000031192">
    <property type="component" value="Unassembled WGS sequence"/>
</dbReference>
<gene>
    <name evidence="6" type="ORF">MGU_11159</name>
</gene>
<dbReference type="InterPro" id="IPR020904">
    <property type="entry name" value="Sc_DH/Rdtase_CS"/>
</dbReference>
<keyword evidence="7" id="KW-1185">Reference proteome</keyword>
<name>A0A0B4GG99_METGA</name>
<dbReference type="PANTHER" id="PTHR24321">
    <property type="entry name" value="DEHYDROGENASES, SHORT CHAIN"/>
    <property type="match status" value="1"/>
</dbReference>